<dbReference type="InParanoid" id="A0A423PFI5"/>
<dbReference type="NCBIfam" id="TIGR00312">
    <property type="entry name" value="cbiD"/>
    <property type="match status" value="1"/>
</dbReference>
<comment type="similarity">
    <text evidence="5">Belongs to the CbiD family.</text>
</comment>
<comment type="catalytic activity">
    <reaction evidence="5">
        <text>Co-precorrin-5B + S-adenosyl-L-methionine = Co-precorrin-6A + S-adenosyl-L-homocysteine</text>
        <dbReference type="Rhea" id="RHEA:26285"/>
        <dbReference type="ChEBI" id="CHEBI:57856"/>
        <dbReference type="ChEBI" id="CHEBI:59789"/>
        <dbReference type="ChEBI" id="CHEBI:60063"/>
        <dbReference type="ChEBI" id="CHEBI:60064"/>
        <dbReference type="EC" id="2.1.1.195"/>
    </reaction>
</comment>
<dbReference type="AlphaFoldDB" id="A0A423PFI5"/>
<dbReference type="PIRSF" id="PIRSF026782">
    <property type="entry name" value="CbiD"/>
    <property type="match status" value="1"/>
</dbReference>
<gene>
    <name evidence="5" type="primary">cbiD</name>
    <name evidence="7" type="ORF">SAJA_14135</name>
</gene>
<evidence type="ECO:0000256" key="3">
    <source>
        <dbReference type="ARBA" id="ARBA00022679"/>
    </source>
</evidence>
<dbReference type="InterPro" id="IPR002748">
    <property type="entry name" value="CbiD"/>
</dbReference>
<dbReference type="GO" id="GO:0043780">
    <property type="term" value="F:cobalt-precorrin-5B C1-methyltransferase activity"/>
    <property type="evidence" value="ECO:0007669"/>
    <property type="project" value="RHEA"/>
</dbReference>
<feature type="region of interest" description="Disordered" evidence="6">
    <location>
        <begin position="1"/>
        <end position="24"/>
    </location>
</feature>
<name>A0A423PFI5_9GAMM</name>
<comment type="function">
    <text evidence="5">Catalyzes the methylation of C-1 in cobalt-precorrin-5B to form cobalt-precorrin-6A.</text>
</comment>
<accession>A0A423PFI5</accession>
<keyword evidence="1 5" id="KW-0169">Cobalamin biosynthesis</keyword>
<keyword evidence="4 5" id="KW-0949">S-adenosyl-L-methionine</keyword>
<keyword evidence="8" id="KW-1185">Reference proteome</keyword>
<dbReference type="GO" id="GO:0032259">
    <property type="term" value="P:methylation"/>
    <property type="evidence" value="ECO:0007669"/>
    <property type="project" value="UniProtKB-KW"/>
</dbReference>
<protein>
    <recommendedName>
        <fullName evidence="5">Cobalt-precorrin-5B C(1)-methyltransferase</fullName>
        <ecNumber evidence="5">2.1.1.195</ecNumber>
    </recommendedName>
    <alternativeName>
        <fullName evidence="5">Cobalt-precorrin-6A synthase</fullName>
    </alternativeName>
</protein>
<sequence>MGDHPGDGRRRASMKQPAAPTGDIKRLRTGWTTGATATAAAVASAYRLLANEALSQVHLWLPKNRETDLAVHDQRVCDDGTTVETGCIKDAGDDPDATHGARVWVRVARRNAPGVIFHAGAGVGTVTRDGLALPVGEPAINPMPRRMIVEHLARAATHLDYHGGFDVTVGIDDGARIAEKTMNARLGILGGLSILGTTGVVRPFSCAAYIASIHQAIDVARANAVPHLAACTGATSERVAQELFALPDMALIEMGDFAGAVLKYLRRHPVERLSLVGGFGKFSKLATGRLDLHSRRGGIDFDWLAGLATEADTATRDAMRVANTSLAALAIARHAGIPLAERVAAAVWQVAARYLPATTALEIVLIDKPGNVLARASRGEMPG</sequence>
<dbReference type="EMBL" id="AYKG01000067">
    <property type="protein sequence ID" value="ROO24352.1"/>
    <property type="molecule type" value="Genomic_DNA"/>
</dbReference>
<dbReference type="SUPFAM" id="SSF111342">
    <property type="entry name" value="CbiD-like"/>
    <property type="match status" value="1"/>
</dbReference>
<reference evidence="7 8" key="1">
    <citation type="submission" date="2013-10" db="EMBL/GenBank/DDBJ databases">
        <title>Salinisphaera japonica YTM-1 Genome Sequencing.</title>
        <authorList>
            <person name="Lai Q."/>
            <person name="Li C."/>
            <person name="Shao Z."/>
        </authorList>
    </citation>
    <scope>NUCLEOTIDE SEQUENCE [LARGE SCALE GENOMIC DNA]</scope>
    <source>
        <strain evidence="7 8">YTM-1</strain>
    </source>
</reference>
<dbReference type="PANTHER" id="PTHR35863:SF1">
    <property type="entry name" value="COBALT-PRECORRIN-5B C(1)-METHYLTRANSFERASE"/>
    <property type="match status" value="1"/>
</dbReference>
<feature type="compositionally biased region" description="Basic and acidic residues" evidence="6">
    <location>
        <begin position="1"/>
        <end position="10"/>
    </location>
</feature>
<dbReference type="NCBIfam" id="NF000849">
    <property type="entry name" value="PRK00075.1-1"/>
    <property type="match status" value="1"/>
</dbReference>
<keyword evidence="2 5" id="KW-0489">Methyltransferase</keyword>
<evidence type="ECO:0000256" key="4">
    <source>
        <dbReference type="ARBA" id="ARBA00022691"/>
    </source>
</evidence>
<evidence type="ECO:0000256" key="1">
    <source>
        <dbReference type="ARBA" id="ARBA00022573"/>
    </source>
</evidence>
<evidence type="ECO:0000256" key="2">
    <source>
        <dbReference type="ARBA" id="ARBA00022603"/>
    </source>
</evidence>
<dbReference type="Pfam" id="PF01888">
    <property type="entry name" value="CbiD"/>
    <property type="match status" value="1"/>
</dbReference>
<organism evidence="7 8">
    <name type="scientific">Salinisphaera japonica YTM-1</name>
    <dbReference type="NCBI Taxonomy" id="1209778"/>
    <lineage>
        <taxon>Bacteria</taxon>
        <taxon>Pseudomonadati</taxon>
        <taxon>Pseudomonadota</taxon>
        <taxon>Gammaproteobacteria</taxon>
        <taxon>Salinisphaerales</taxon>
        <taxon>Salinisphaeraceae</taxon>
        <taxon>Salinisphaera</taxon>
    </lineage>
</organism>
<dbReference type="EC" id="2.1.1.195" evidence="5"/>
<comment type="caution">
    <text evidence="7">The sequence shown here is derived from an EMBL/GenBank/DDBJ whole genome shotgun (WGS) entry which is preliminary data.</text>
</comment>
<dbReference type="Proteomes" id="UP000285310">
    <property type="component" value="Unassembled WGS sequence"/>
</dbReference>
<dbReference type="InterPro" id="IPR036074">
    <property type="entry name" value="CbiD_sf"/>
</dbReference>
<proteinExistence type="inferred from homology"/>
<dbReference type="UniPathway" id="UPA00148">
    <property type="reaction ID" value="UER00227"/>
</dbReference>
<keyword evidence="3 5" id="KW-0808">Transferase</keyword>
<comment type="pathway">
    <text evidence="5">Cofactor biosynthesis; adenosylcobalamin biosynthesis; cob(II)yrinate a,c-diamide from sirohydrochlorin (anaerobic route): step 6/10.</text>
</comment>
<dbReference type="HAMAP" id="MF_00787">
    <property type="entry name" value="CbiD"/>
    <property type="match status" value="1"/>
</dbReference>
<dbReference type="GO" id="GO:0019251">
    <property type="term" value="P:anaerobic cobalamin biosynthetic process"/>
    <property type="evidence" value="ECO:0007669"/>
    <property type="project" value="UniProtKB-UniRule"/>
</dbReference>
<evidence type="ECO:0000256" key="5">
    <source>
        <dbReference type="HAMAP-Rule" id="MF_00787"/>
    </source>
</evidence>
<evidence type="ECO:0000256" key="6">
    <source>
        <dbReference type="SAM" id="MobiDB-lite"/>
    </source>
</evidence>
<evidence type="ECO:0000313" key="7">
    <source>
        <dbReference type="EMBL" id="ROO24352.1"/>
    </source>
</evidence>
<evidence type="ECO:0000313" key="8">
    <source>
        <dbReference type="Proteomes" id="UP000285310"/>
    </source>
</evidence>
<dbReference type="PANTHER" id="PTHR35863">
    <property type="entry name" value="COBALT-PRECORRIN-5B C(1)-METHYLTRANSFERASE"/>
    <property type="match status" value="1"/>
</dbReference>
<dbReference type="Gene3D" id="3.30.2110.10">
    <property type="entry name" value="CbiD-like"/>
    <property type="match status" value="1"/>
</dbReference>